<accession>A0A6J5N4T1</accession>
<proteinExistence type="predicted"/>
<name>A0A6J5N4T1_9CAUD</name>
<evidence type="ECO:0000256" key="1">
    <source>
        <dbReference type="SAM" id="MobiDB-lite"/>
    </source>
</evidence>
<protein>
    <submittedName>
        <fullName evidence="2">Uncharacterized protein</fullName>
    </submittedName>
</protein>
<gene>
    <name evidence="2" type="ORF">UFOVP628_26</name>
</gene>
<sequence>MDYGNRPSGEAKGMGFFGELKRPDGDVSTEISVGVGMDGKEMEIPLIVPTLTKKELNYLLNTDINSKKFFNNMPPSIMDKAYEHAKTRIKSGMSPFAGPDEIVEPPAK</sequence>
<evidence type="ECO:0000313" key="2">
    <source>
        <dbReference type="EMBL" id="CAB4153818.1"/>
    </source>
</evidence>
<organism evidence="2">
    <name type="scientific">uncultured Caudovirales phage</name>
    <dbReference type="NCBI Taxonomy" id="2100421"/>
    <lineage>
        <taxon>Viruses</taxon>
        <taxon>Duplodnaviria</taxon>
        <taxon>Heunggongvirae</taxon>
        <taxon>Uroviricota</taxon>
        <taxon>Caudoviricetes</taxon>
        <taxon>Peduoviridae</taxon>
        <taxon>Maltschvirus</taxon>
        <taxon>Maltschvirus maltsch</taxon>
    </lineage>
</organism>
<dbReference type="EMBL" id="LR796601">
    <property type="protein sequence ID" value="CAB4153818.1"/>
    <property type="molecule type" value="Genomic_DNA"/>
</dbReference>
<reference evidence="2" key="1">
    <citation type="submission" date="2020-04" db="EMBL/GenBank/DDBJ databases">
        <authorList>
            <person name="Chiriac C."/>
            <person name="Salcher M."/>
            <person name="Ghai R."/>
            <person name="Kavagutti S V."/>
        </authorList>
    </citation>
    <scope>NUCLEOTIDE SEQUENCE</scope>
</reference>
<feature type="region of interest" description="Disordered" evidence="1">
    <location>
        <begin position="1"/>
        <end position="23"/>
    </location>
</feature>